<keyword evidence="1" id="KW-1133">Transmembrane helix</keyword>
<sequence>MQMGSWDLRNFCNDLSIFTNLLTSKAVTGDFSQLSDLLIALNTKSIVEYKIENVAFYINTRIAGTIPDDLNYCQVFLDNMLMVRDPLDTNFDPLHAYTLDLTINVYKSKTSTKKAYCSSWHLDRHLKPGIPRYTHPMYHFQFGGKKLELIDPAMAVLPSLGFHIRQWIYFWLFTLYYPIFSTISNSLLSMNF</sequence>
<dbReference type="Proteomes" id="UP000249016">
    <property type="component" value="Unassembled WGS sequence"/>
</dbReference>
<comment type="caution">
    <text evidence="2">The sequence shown here is derived from an EMBL/GenBank/DDBJ whole genome shotgun (WGS) entry which is preliminary data.</text>
</comment>
<reference evidence="2 3" key="1">
    <citation type="submission" date="2018-06" db="EMBL/GenBank/DDBJ databases">
        <title>Spirosoma sp. HMF3257 Genome sequencing and assembly.</title>
        <authorList>
            <person name="Kang H."/>
            <person name="Cha I."/>
            <person name="Kim H."/>
            <person name="Kang J."/>
            <person name="Joh K."/>
        </authorList>
    </citation>
    <scope>NUCLEOTIDE SEQUENCE [LARGE SCALE GENOMIC DNA]</scope>
    <source>
        <strain evidence="2 3">HMF3257</strain>
    </source>
</reference>
<feature type="transmembrane region" description="Helical" evidence="1">
    <location>
        <begin position="167"/>
        <end position="188"/>
    </location>
</feature>
<organism evidence="2 3">
    <name type="scientific">Spirosoma telluris</name>
    <dbReference type="NCBI Taxonomy" id="2183553"/>
    <lineage>
        <taxon>Bacteria</taxon>
        <taxon>Pseudomonadati</taxon>
        <taxon>Bacteroidota</taxon>
        <taxon>Cytophagia</taxon>
        <taxon>Cytophagales</taxon>
        <taxon>Cytophagaceae</taxon>
        <taxon>Spirosoma</taxon>
    </lineage>
</organism>
<gene>
    <name evidence="2" type="ORF">HMF3257_39000</name>
</gene>
<evidence type="ECO:0000313" key="3">
    <source>
        <dbReference type="Proteomes" id="UP000249016"/>
    </source>
</evidence>
<keyword evidence="1" id="KW-0812">Transmembrane</keyword>
<keyword evidence="1" id="KW-0472">Membrane</keyword>
<proteinExistence type="predicted"/>
<name>A0A327ND66_9BACT</name>
<protein>
    <submittedName>
        <fullName evidence="2">Uncharacterized protein</fullName>
    </submittedName>
</protein>
<keyword evidence="3" id="KW-1185">Reference proteome</keyword>
<evidence type="ECO:0000256" key="1">
    <source>
        <dbReference type="SAM" id="Phobius"/>
    </source>
</evidence>
<dbReference type="EMBL" id="QLII01000004">
    <property type="protein sequence ID" value="RAI72895.1"/>
    <property type="molecule type" value="Genomic_DNA"/>
</dbReference>
<evidence type="ECO:0000313" key="2">
    <source>
        <dbReference type="EMBL" id="RAI72895.1"/>
    </source>
</evidence>
<dbReference type="AlphaFoldDB" id="A0A327ND66"/>
<accession>A0A327ND66</accession>